<name>A0AAV3UHY1_9EURY</name>
<feature type="domain" description="Glycosyltransferase subfamily 4-like N-terminal" evidence="2">
    <location>
        <begin position="19"/>
        <end position="178"/>
    </location>
</feature>
<sequence>MSNDSPTVLQVSKFYYPDVGGVERVVQQLAEGLHSKYDMRVLASATEGIGEQTIVNDVPVTRTSSFGTVLSVSASPTFPAQLARLQRNADIIHYHLPNPLCVGSHFITPSTDAKIVVTYHSDIVRQKAALKYYRPFLQRFLNQADRIIVTSPNLLNSSEHLTPHEQKCTVIPLSIDLDDYTDPIGEPPELPVDPDRPTLLFVGRLIYYKGVEYLVDAMTEIDATLMIAGDGELRESLQERAAMRGVDDKVHFLGYVPDEHLPHYYEAADLFVLPSVEPSEAFGIVQLEAMAYGTPIVNTNLRTGVPWVSKDSETGRTTAPRDSDALASEINEVLADEDLLQKYSENAYKRVQHQFNEETMLGQVDQLYQEILTEEY</sequence>
<dbReference type="GeneID" id="68616026"/>
<protein>
    <submittedName>
        <fullName evidence="3">Glycosyltransferase family 4 protein</fullName>
    </submittedName>
</protein>
<comment type="caution">
    <text evidence="3">The sequence shown here is derived from an EMBL/GenBank/DDBJ whole genome shotgun (WGS) entry which is preliminary data.</text>
</comment>
<evidence type="ECO:0000313" key="4">
    <source>
        <dbReference type="Proteomes" id="UP001501729"/>
    </source>
</evidence>
<reference evidence="3 4" key="1">
    <citation type="journal article" date="2019" name="Int. J. Syst. Evol. Microbiol.">
        <title>The Global Catalogue of Microorganisms (GCM) 10K type strain sequencing project: providing services to taxonomists for standard genome sequencing and annotation.</title>
        <authorList>
            <consortium name="The Broad Institute Genomics Platform"/>
            <consortium name="The Broad Institute Genome Sequencing Center for Infectious Disease"/>
            <person name="Wu L."/>
            <person name="Ma J."/>
        </authorList>
    </citation>
    <scope>NUCLEOTIDE SEQUENCE [LARGE SCALE GENOMIC DNA]</scope>
    <source>
        <strain evidence="3 4">JCM 17504</strain>
    </source>
</reference>
<dbReference type="GO" id="GO:0016757">
    <property type="term" value="F:glycosyltransferase activity"/>
    <property type="evidence" value="ECO:0007669"/>
    <property type="project" value="InterPro"/>
</dbReference>
<evidence type="ECO:0000259" key="1">
    <source>
        <dbReference type="Pfam" id="PF00534"/>
    </source>
</evidence>
<feature type="domain" description="Glycosyl transferase family 1" evidence="1">
    <location>
        <begin position="189"/>
        <end position="350"/>
    </location>
</feature>
<dbReference type="PANTHER" id="PTHR45947:SF3">
    <property type="entry name" value="SULFOQUINOVOSYL TRANSFERASE SQD2"/>
    <property type="match status" value="1"/>
</dbReference>
<evidence type="ECO:0000313" key="3">
    <source>
        <dbReference type="EMBL" id="GAA5050864.1"/>
    </source>
</evidence>
<dbReference type="InterPro" id="IPR050194">
    <property type="entry name" value="Glycosyltransferase_grp1"/>
</dbReference>
<dbReference type="AlphaFoldDB" id="A0AAV3UHY1"/>
<accession>A0AAV3UHY1</accession>
<dbReference type="Pfam" id="PF13439">
    <property type="entry name" value="Glyco_transf_4"/>
    <property type="match status" value="1"/>
</dbReference>
<organism evidence="3 4">
    <name type="scientific">Haladaptatus pallidirubidus</name>
    <dbReference type="NCBI Taxonomy" id="1008152"/>
    <lineage>
        <taxon>Archaea</taxon>
        <taxon>Methanobacteriati</taxon>
        <taxon>Methanobacteriota</taxon>
        <taxon>Stenosarchaea group</taxon>
        <taxon>Halobacteria</taxon>
        <taxon>Halobacteriales</taxon>
        <taxon>Haladaptataceae</taxon>
        <taxon>Haladaptatus</taxon>
    </lineage>
</organism>
<dbReference type="SUPFAM" id="SSF53756">
    <property type="entry name" value="UDP-Glycosyltransferase/glycogen phosphorylase"/>
    <property type="match status" value="1"/>
</dbReference>
<dbReference type="EMBL" id="BAABKX010000008">
    <property type="protein sequence ID" value="GAA5050864.1"/>
    <property type="molecule type" value="Genomic_DNA"/>
</dbReference>
<dbReference type="PANTHER" id="PTHR45947">
    <property type="entry name" value="SULFOQUINOVOSYL TRANSFERASE SQD2"/>
    <property type="match status" value="1"/>
</dbReference>
<dbReference type="RefSeq" id="WP_227777726.1">
    <property type="nucleotide sequence ID" value="NZ_BAABKX010000008.1"/>
</dbReference>
<dbReference type="InterPro" id="IPR028098">
    <property type="entry name" value="Glyco_trans_4-like_N"/>
</dbReference>
<keyword evidence="4" id="KW-1185">Reference proteome</keyword>
<dbReference type="Pfam" id="PF00534">
    <property type="entry name" value="Glycos_transf_1"/>
    <property type="match status" value="1"/>
</dbReference>
<dbReference type="Proteomes" id="UP001501729">
    <property type="component" value="Unassembled WGS sequence"/>
</dbReference>
<dbReference type="InterPro" id="IPR001296">
    <property type="entry name" value="Glyco_trans_1"/>
</dbReference>
<dbReference type="Gene3D" id="3.40.50.2000">
    <property type="entry name" value="Glycogen Phosphorylase B"/>
    <property type="match status" value="2"/>
</dbReference>
<evidence type="ECO:0000259" key="2">
    <source>
        <dbReference type="Pfam" id="PF13439"/>
    </source>
</evidence>
<gene>
    <name evidence="3" type="ORF">GCM10025751_25460</name>
</gene>
<proteinExistence type="predicted"/>